<keyword evidence="6" id="KW-0408">Iron</keyword>
<evidence type="ECO:0000313" key="9">
    <source>
        <dbReference type="Proteomes" id="UP000194137"/>
    </source>
</evidence>
<dbReference type="SUPFAM" id="SSF102114">
    <property type="entry name" value="Radical SAM enzymes"/>
    <property type="match status" value="1"/>
</dbReference>
<keyword evidence="2" id="KW-0489">Methyltransferase</keyword>
<dbReference type="Proteomes" id="UP000194137">
    <property type="component" value="Chromosome"/>
</dbReference>
<evidence type="ECO:0000256" key="6">
    <source>
        <dbReference type="ARBA" id="ARBA00023004"/>
    </source>
</evidence>
<protein>
    <submittedName>
        <fullName evidence="8">Radical SAM protein</fullName>
    </submittedName>
</protein>
<dbReference type="InterPro" id="IPR051198">
    <property type="entry name" value="BchE-like"/>
</dbReference>
<comment type="cofactor">
    <cofactor evidence="1">
        <name>[4Fe-4S] cluster</name>
        <dbReference type="ChEBI" id="CHEBI:49883"/>
    </cofactor>
</comment>
<dbReference type="GO" id="GO:0003824">
    <property type="term" value="F:catalytic activity"/>
    <property type="evidence" value="ECO:0007669"/>
    <property type="project" value="InterPro"/>
</dbReference>
<dbReference type="SFLD" id="SFLDS00029">
    <property type="entry name" value="Radical_SAM"/>
    <property type="match status" value="1"/>
</dbReference>
<keyword evidence="3" id="KW-0808">Transferase</keyword>
<dbReference type="PANTHER" id="PTHR43409:SF7">
    <property type="entry name" value="BLL1977 PROTEIN"/>
    <property type="match status" value="1"/>
</dbReference>
<dbReference type="SFLD" id="SFLDG01123">
    <property type="entry name" value="methyltransferase_(Class_B)"/>
    <property type="match status" value="1"/>
</dbReference>
<accession>A0A1W6ZY30</accession>
<evidence type="ECO:0000313" key="8">
    <source>
        <dbReference type="EMBL" id="ARQ02230.1"/>
    </source>
</evidence>
<dbReference type="PROSITE" id="PS51918">
    <property type="entry name" value="RADICAL_SAM"/>
    <property type="match status" value="1"/>
</dbReference>
<dbReference type="EMBL" id="CP021112">
    <property type="protein sequence ID" value="ARQ02230.1"/>
    <property type="molecule type" value="Genomic_DNA"/>
</dbReference>
<dbReference type="InterPro" id="IPR023404">
    <property type="entry name" value="rSAM_horseshoe"/>
</dbReference>
<keyword evidence="4" id="KW-0949">S-adenosyl-L-methionine</keyword>
<reference evidence="8 9" key="1">
    <citation type="submission" date="2017-05" db="EMBL/GenBank/DDBJ databases">
        <title>Full genome sequence of Pseudorhodoplanes sinuspersici.</title>
        <authorList>
            <person name="Dastgheib S.M.M."/>
            <person name="Shavandi M."/>
            <person name="Tirandaz H."/>
        </authorList>
    </citation>
    <scope>NUCLEOTIDE SEQUENCE [LARGE SCALE GENOMIC DNA]</scope>
    <source>
        <strain evidence="8 9">RIPI110</strain>
    </source>
</reference>
<evidence type="ECO:0000256" key="1">
    <source>
        <dbReference type="ARBA" id="ARBA00001966"/>
    </source>
</evidence>
<dbReference type="InterPro" id="IPR034466">
    <property type="entry name" value="Methyltransferase_Class_B"/>
</dbReference>
<dbReference type="AlphaFoldDB" id="A0A1W6ZY30"/>
<name>A0A1W6ZY30_9HYPH</name>
<keyword evidence="9" id="KW-1185">Reference proteome</keyword>
<evidence type="ECO:0000256" key="3">
    <source>
        <dbReference type="ARBA" id="ARBA00022679"/>
    </source>
</evidence>
<sequence length="603" mass="67940">MGRAAGISSGTENALVAGEPQRVSQRPYPIVLIKPSHYDSDGYVIQWWRSTIPSNSLASVYGLLRECADAQVLGPDTAIEIDAYDECNTVIDIKGIVRRIQKAGGGFVALVGVQSNQYPRALDLTRIFRKQNIPVVIGGFHVSGVISMLPKLTPELQEALDLGAVLYAGESEGRMVEFLRDMASGQAKPIYNHLKDTPDMTAATFPVLPRKVVTRVAGHYASFDAGRGCPFQCSFCTIINVQGRKSRYRTADDIEGIVRANAKQDITRFFITDDNYARNKNWEPILDRLIELREKEGFKIRLLLQVDTLCHKIPGFIEKAARAGCTAVFIGLENINPQSLAGAKKRQNKIWEYQEMFHAWRKAKVMTFAGYILGFPTDTPESIARDIEIIKKELPVDILEFFYLTPLPGSEDHKVLHMKGIPVDPDLNKYDLEHACTAHPIMSKETWEQVYRDAWTRYYSDEHVETIMRRAAATGLNKTKVIDGITLFSGSSRIEGVHPLQFGFVRRKIRTQRRYGLPIVNPLIFYPWRAYDFTRTAVRWIKLVRKYRAIMKKVYADPDVTSYTDHAMDPPAGHNAPMSDFVKAYADKIPQTHGAPVRESALG</sequence>
<dbReference type="Pfam" id="PF04055">
    <property type="entry name" value="Radical_SAM"/>
    <property type="match status" value="1"/>
</dbReference>
<evidence type="ECO:0000256" key="2">
    <source>
        <dbReference type="ARBA" id="ARBA00022603"/>
    </source>
</evidence>
<dbReference type="Gene3D" id="3.40.50.280">
    <property type="entry name" value="Cobalamin-binding domain"/>
    <property type="match status" value="1"/>
</dbReference>
<dbReference type="PANTHER" id="PTHR43409">
    <property type="entry name" value="ANAEROBIC MAGNESIUM-PROTOPORPHYRIN IX MONOMETHYL ESTER CYCLASE-RELATED"/>
    <property type="match status" value="1"/>
</dbReference>
<proteinExistence type="predicted"/>
<dbReference type="KEGG" id="psin:CAK95_26375"/>
<keyword evidence="7" id="KW-0411">Iron-sulfur</keyword>
<dbReference type="OrthoDB" id="9801424at2"/>
<dbReference type="SFLD" id="SFLDG01082">
    <property type="entry name" value="B12-binding_domain_containing"/>
    <property type="match status" value="1"/>
</dbReference>
<keyword evidence="5" id="KW-0479">Metal-binding</keyword>
<dbReference type="GO" id="GO:0051539">
    <property type="term" value="F:4 iron, 4 sulfur cluster binding"/>
    <property type="evidence" value="ECO:0007669"/>
    <property type="project" value="UniProtKB-KW"/>
</dbReference>
<dbReference type="InterPro" id="IPR006638">
    <property type="entry name" value="Elp3/MiaA/NifB-like_rSAM"/>
</dbReference>
<evidence type="ECO:0000256" key="4">
    <source>
        <dbReference type="ARBA" id="ARBA00022691"/>
    </source>
</evidence>
<gene>
    <name evidence="8" type="ORF">CAK95_26375</name>
</gene>
<dbReference type="STRING" id="1235591.CAK95_26375"/>
<organism evidence="8 9">
    <name type="scientific">Pseudorhodoplanes sinuspersici</name>
    <dbReference type="NCBI Taxonomy" id="1235591"/>
    <lineage>
        <taxon>Bacteria</taxon>
        <taxon>Pseudomonadati</taxon>
        <taxon>Pseudomonadota</taxon>
        <taxon>Alphaproteobacteria</taxon>
        <taxon>Hyphomicrobiales</taxon>
        <taxon>Pseudorhodoplanes</taxon>
    </lineage>
</organism>
<dbReference type="GO" id="GO:0005829">
    <property type="term" value="C:cytosol"/>
    <property type="evidence" value="ECO:0007669"/>
    <property type="project" value="TreeGrafter"/>
</dbReference>
<dbReference type="Gene3D" id="3.80.30.20">
    <property type="entry name" value="tm_1862 like domain"/>
    <property type="match status" value="1"/>
</dbReference>
<dbReference type="InterPro" id="IPR007197">
    <property type="entry name" value="rSAM"/>
</dbReference>
<dbReference type="InterPro" id="IPR058240">
    <property type="entry name" value="rSAM_sf"/>
</dbReference>
<evidence type="ECO:0000256" key="5">
    <source>
        <dbReference type="ARBA" id="ARBA00022723"/>
    </source>
</evidence>
<dbReference type="SMART" id="SM00729">
    <property type="entry name" value="Elp3"/>
    <property type="match status" value="1"/>
</dbReference>
<dbReference type="CDD" id="cd01335">
    <property type="entry name" value="Radical_SAM"/>
    <property type="match status" value="1"/>
</dbReference>
<dbReference type="GO" id="GO:0046872">
    <property type="term" value="F:metal ion binding"/>
    <property type="evidence" value="ECO:0007669"/>
    <property type="project" value="UniProtKB-KW"/>
</dbReference>
<evidence type="ECO:0000256" key="7">
    <source>
        <dbReference type="ARBA" id="ARBA00023014"/>
    </source>
</evidence>